<organism evidence="1 2">
    <name type="scientific">Geoalkalibacter ferrihydriticus DSM 17813</name>
    <dbReference type="NCBI Taxonomy" id="1121915"/>
    <lineage>
        <taxon>Bacteria</taxon>
        <taxon>Pseudomonadati</taxon>
        <taxon>Thermodesulfobacteriota</taxon>
        <taxon>Desulfuromonadia</taxon>
        <taxon>Desulfuromonadales</taxon>
        <taxon>Geoalkalibacteraceae</taxon>
        <taxon>Geoalkalibacter</taxon>
    </lineage>
</organism>
<proteinExistence type="predicted"/>
<evidence type="ECO:0008006" key="3">
    <source>
        <dbReference type="Google" id="ProtNLM"/>
    </source>
</evidence>
<sequence>MRRLIWPLIFLLPLLAGLHFFMHQQAWEQRREYRRSLDAGYVLPSRFIRVFALEHKGLLANYLLLKTMNFYGDRVMHQEQLSAQDWQYLVASLDAVTDLDPRFLDPYIFGVSLLAWEAGLVEDANRLLEKGMEHRSDDWQMPFFLGFNHFYFLQDYATGAEYLMQAARLPDSPNFLPNLAARLGYYGQRTDTAILFLRTLLLQTADEGLRASLERRLLALERATLIEEAVTRFQADHGRVPEKAQELIQGGYLDEMPDDPYGGQWVLLPGGRVFSTSRFVLTPPADAPESENSRQE</sequence>
<dbReference type="InterPro" id="IPR045584">
    <property type="entry name" value="Pilin-like"/>
</dbReference>
<dbReference type="AlphaFoldDB" id="A0A0C2HPM2"/>
<comment type="caution">
    <text evidence="1">The sequence shown here is derived from an EMBL/GenBank/DDBJ whole genome shotgun (WGS) entry which is preliminary data.</text>
</comment>
<keyword evidence="2" id="KW-1185">Reference proteome</keyword>
<accession>A0A0C2HPM2</accession>
<protein>
    <recommendedName>
        <fullName evidence="3">Pilus assembly protein PilG</fullName>
    </recommendedName>
</protein>
<gene>
    <name evidence="1" type="ORF">GFER_07385</name>
</gene>
<reference evidence="1 2" key="1">
    <citation type="submission" date="2014-12" db="EMBL/GenBank/DDBJ databases">
        <title>Genomes of Geoalkalibacter ferrihydriticus and Geoalkalibacter subterraneus, two haloalkaliphilic metal-reducing members of the Geobacteraceae.</title>
        <authorList>
            <person name="Badalamenti J.P."/>
            <person name="Torres C.I."/>
            <person name="Krajmalnik-Brown R."/>
            <person name="Bond D.R."/>
        </authorList>
    </citation>
    <scope>NUCLEOTIDE SEQUENCE [LARGE SCALE GENOMIC DNA]</scope>
    <source>
        <strain evidence="1 2">DSM 17813</strain>
    </source>
</reference>
<dbReference type="EMBL" id="JWJD01000002">
    <property type="protein sequence ID" value="KIH76905.1"/>
    <property type="molecule type" value="Genomic_DNA"/>
</dbReference>
<dbReference type="Proteomes" id="UP000035068">
    <property type="component" value="Unassembled WGS sequence"/>
</dbReference>
<dbReference type="RefSeq" id="WP_040097986.1">
    <property type="nucleotide sequence ID" value="NZ_JWJD01000002.1"/>
</dbReference>
<evidence type="ECO:0000313" key="2">
    <source>
        <dbReference type="Proteomes" id="UP000035068"/>
    </source>
</evidence>
<name>A0A0C2HPM2_9BACT</name>
<evidence type="ECO:0000313" key="1">
    <source>
        <dbReference type="EMBL" id="KIH76905.1"/>
    </source>
</evidence>
<dbReference type="SUPFAM" id="SSF54523">
    <property type="entry name" value="Pili subunits"/>
    <property type="match status" value="1"/>
</dbReference>